<dbReference type="Proteomes" id="UP000004478">
    <property type="component" value="Unassembled WGS sequence"/>
</dbReference>
<dbReference type="InterPro" id="IPR025420">
    <property type="entry name" value="DUF4143"/>
</dbReference>
<reference evidence="3 4" key="1">
    <citation type="journal article" date="2012" name="J. Bacteriol.">
        <title>Draft Genome Sequence of Cecembia lonarensis Strain LW9T, Isolated from Lonar Lake, a Haloalkaline Lake in India.</title>
        <authorList>
            <person name="Shivaji S."/>
            <person name="Ara S."/>
            <person name="Singh A."/>
            <person name="Pinnaka A.K."/>
        </authorList>
    </citation>
    <scope>NUCLEOTIDE SEQUENCE [LARGE SCALE GENOMIC DNA]</scope>
    <source>
        <strain evidence="3 4">LW9</strain>
    </source>
</reference>
<feature type="domain" description="DUF4143" evidence="2">
    <location>
        <begin position="214"/>
        <end position="358"/>
    </location>
</feature>
<dbReference type="PANTHER" id="PTHR33295:SF8">
    <property type="entry name" value="AAA+ ATPASE DOMAIN-CONTAINING PROTEIN"/>
    <property type="match status" value="1"/>
</dbReference>
<dbReference type="Pfam" id="PF13635">
    <property type="entry name" value="DUF4143"/>
    <property type="match status" value="1"/>
</dbReference>
<protein>
    <recommendedName>
        <fullName evidence="5">AAA+ ATPase domain-containing protein</fullName>
    </recommendedName>
</protein>
<organism evidence="3 4">
    <name type="scientific">Cecembia lonarensis (strain CCUG 58316 / KCTC 22772 / LW9)</name>
    <dbReference type="NCBI Taxonomy" id="1225176"/>
    <lineage>
        <taxon>Bacteria</taxon>
        <taxon>Pseudomonadati</taxon>
        <taxon>Bacteroidota</taxon>
        <taxon>Cytophagia</taxon>
        <taxon>Cytophagales</taxon>
        <taxon>Cyclobacteriaceae</taxon>
        <taxon>Cecembia</taxon>
    </lineage>
</organism>
<evidence type="ECO:0000313" key="4">
    <source>
        <dbReference type="Proteomes" id="UP000004478"/>
    </source>
</evidence>
<dbReference type="SUPFAM" id="SSF52540">
    <property type="entry name" value="P-loop containing nucleoside triphosphate hydrolases"/>
    <property type="match status" value="1"/>
</dbReference>
<name>K1LTW6_CECL9</name>
<dbReference type="RefSeq" id="WP_009186828.1">
    <property type="nucleotide sequence ID" value="NZ_AMGM01000110.1"/>
</dbReference>
<dbReference type="OrthoDB" id="9801840at2"/>
<sequence length="423" mass="49100">MQKLLLQAVISDQKALQWESSAIERQHVSIVEDDSVVVISGIRRCGKSTLLQAIRAKNKEQDYYLNFDDERLIHFKVEDFQMLLELFGERYGKQKTFYFDEIQNITGWERFVRRLHDYGNKVYITGSNASMLSRELGTHLTGRYQQVELYPFSFFEYLKLNNIESSALDHFNTDDKALLKASFNAYFKWGGFPAFLKSKHSEYLKSLYESVLYRDVMVRNGLTNEQELLELMFFVTSNTSKLISYNSLAKVIGVKNATTVKQYLGFLQDAYMLSLVPKYDASVKKQLLNPKKVYGIDLGLMRQISFQSSEDQGRLLENLVFLELKRQAKTVYYHHIKSECDFVIKEKNSITQAIQVCWTLYDDKTKQREVNGLLDAMTAYQIKEGLILTEDESDSLKIDDKTITVMPVWLWLLRGGEGMKNGE</sequence>
<dbReference type="AlphaFoldDB" id="K1LTW6"/>
<evidence type="ECO:0008006" key="5">
    <source>
        <dbReference type="Google" id="ProtNLM"/>
    </source>
</evidence>
<feature type="domain" description="AAA" evidence="1">
    <location>
        <begin position="35"/>
        <end position="158"/>
    </location>
</feature>
<dbReference type="InterPro" id="IPR027417">
    <property type="entry name" value="P-loop_NTPase"/>
</dbReference>
<gene>
    <name evidence="3" type="ORF">B879_03807</name>
</gene>
<evidence type="ECO:0000259" key="2">
    <source>
        <dbReference type="Pfam" id="PF13635"/>
    </source>
</evidence>
<dbReference type="PANTHER" id="PTHR33295">
    <property type="entry name" value="ATPASE"/>
    <property type="match status" value="1"/>
</dbReference>
<comment type="caution">
    <text evidence="3">The sequence shown here is derived from an EMBL/GenBank/DDBJ whole genome shotgun (WGS) entry which is preliminary data.</text>
</comment>
<accession>K1LTW6</accession>
<dbReference type="InterPro" id="IPR041682">
    <property type="entry name" value="AAA_14"/>
</dbReference>
<evidence type="ECO:0000259" key="1">
    <source>
        <dbReference type="Pfam" id="PF13173"/>
    </source>
</evidence>
<dbReference type="PATRIC" id="fig|1225176.3.peg.4058"/>
<dbReference type="Pfam" id="PF13173">
    <property type="entry name" value="AAA_14"/>
    <property type="match status" value="1"/>
</dbReference>
<proteinExistence type="predicted"/>
<keyword evidence="4" id="KW-1185">Reference proteome</keyword>
<dbReference type="EMBL" id="AMGM01000110">
    <property type="protein sequence ID" value="EKB47584.1"/>
    <property type="molecule type" value="Genomic_DNA"/>
</dbReference>
<evidence type="ECO:0000313" key="3">
    <source>
        <dbReference type="EMBL" id="EKB47584.1"/>
    </source>
</evidence>